<dbReference type="STRING" id="3088.A0A383WJ19"/>
<dbReference type="GO" id="GO:0005840">
    <property type="term" value="C:ribosome"/>
    <property type="evidence" value="ECO:0007669"/>
    <property type="project" value="InterPro"/>
</dbReference>
<evidence type="ECO:0000313" key="3">
    <source>
        <dbReference type="EMBL" id="SZX77253.1"/>
    </source>
</evidence>
<dbReference type="SUPFAM" id="SSF54995">
    <property type="entry name" value="Ribosomal protein S6"/>
    <property type="match status" value="1"/>
</dbReference>
<dbReference type="EMBL" id="FNXT01001279">
    <property type="protein sequence ID" value="SZX77253.1"/>
    <property type="molecule type" value="Genomic_DNA"/>
</dbReference>
<protein>
    <recommendedName>
        <fullName evidence="5">Ribosomal protein S6</fullName>
    </recommendedName>
</protein>
<dbReference type="Gene3D" id="3.30.70.60">
    <property type="match status" value="1"/>
</dbReference>
<evidence type="ECO:0000256" key="1">
    <source>
        <dbReference type="ARBA" id="ARBA00009512"/>
    </source>
</evidence>
<gene>
    <name evidence="3" type="ORF">BQ4739_LOCUS17613</name>
    <name evidence="2" type="ORF">BQ4739_LOCUS444</name>
</gene>
<dbReference type="Pfam" id="PF01250">
    <property type="entry name" value="Ribosomal_S6"/>
    <property type="match status" value="1"/>
</dbReference>
<evidence type="ECO:0000313" key="2">
    <source>
        <dbReference type="EMBL" id="SZX59841.1"/>
    </source>
</evidence>
<evidence type="ECO:0000313" key="4">
    <source>
        <dbReference type="Proteomes" id="UP000256970"/>
    </source>
</evidence>
<dbReference type="InterPro" id="IPR014717">
    <property type="entry name" value="Transl_elong_EF1B/ribsomal_bS6"/>
</dbReference>
<keyword evidence="4" id="KW-1185">Reference proteome</keyword>
<comment type="similarity">
    <text evidence="1">Belongs to the bacterial ribosomal protein bS6 family.</text>
</comment>
<reference evidence="3 4" key="1">
    <citation type="submission" date="2016-10" db="EMBL/GenBank/DDBJ databases">
        <authorList>
            <person name="Cai Z."/>
        </authorList>
    </citation>
    <scope>NUCLEOTIDE SEQUENCE [LARGE SCALE GENOMIC DNA]</scope>
</reference>
<dbReference type="AlphaFoldDB" id="A0A383WJ19"/>
<dbReference type="GO" id="GO:0003735">
    <property type="term" value="F:structural constituent of ribosome"/>
    <property type="evidence" value="ECO:0007669"/>
    <property type="project" value="InterPro"/>
</dbReference>
<dbReference type="InterPro" id="IPR000529">
    <property type="entry name" value="Ribosomal_bS6"/>
</dbReference>
<accession>A0A383WJ19</accession>
<dbReference type="GO" id="GO:0006412">
    <property type="term" value="P:translation"/>
    <property type="evidence" value="ECO:0007669"/>
    <property type="project" value="InterPro"/>
</dbReference>
<dbReference type="Proteomes" id="UP000256970">
    <property type="component" value="Unassembled WGS sequence"/>
</dbReference>
<sequence length="181" mass="20417">MALSAKVQAPSVASCISRNVVSAFQPAGARPQQRGAVVARVAEMAEPAVQPFQQPRREYQPLKPEDLSNVVSDPESLKLPAGYHWYETMIVLRASINDQDRDEQLAKFEAYLNKEECLHINALVRSRSRMAYPMKGNWDGMYVLYTYAAKRQTARNVQLLLSNPEAGSEDKILRHITLCRL</sequence>
<evidence type="ECO:0008006" key="5">
    <source>
        <dbReference type="Google" id="ProtNLM"/>
    </source>
</evidence>
<dbReference type="InterPro" id="IPR035980">
    <property type="entry name" value="Ribosomal_bS6_sf"/>
</dbReference>
<dbReference type="EMBL" id="FNXT01000027">
    <property type="protein sequence ID" value="SZX59841.1"/>
    <property type="molecule type" value="Genomic_DNA"/>
</dbReference>
<dbReference type="GO" id="GO:0019843">
    <property type="term" value="F:rRNA binding"/>
    <property type="evidence" value="ECO:0007669"/>
    <property type="project" value="InterPro"/>
</dbReference>
<name>A0A383WJ19_TETOB</name>
<proteinExistence type="inferred from homology"/>
<organism evidence="3 4">
    <name type="scientific">Tetradesmus obliquus</name>
    <name type="common">Green alga</name>
    <name type="synonym">Acutodesmus obliquus</name>
    <dbReference type="NCBI Taxonomy" id="3088"/>
    <lineage>
        <taxon>Eukaryota</taxon>
        <taxon>Viridiplantae</taxon>
        <taxon>Chlorophyta</taxon>
        <taxon>core chlorophytes</taxon>
        <taxon>Chlorophyceae</taxon>
        <taxon>CS clade</taxon>
        <taxon>Sphaeropleales</taxon>
        <taxon>Scenedesmaceae</taxon>
        <taxon>Tetradesmus</taxon>
    </lineage>
</organism>